<evidence type="ECO:0000313" key="13">
    <source>
        <dbReference type="Proteomes" id="UP000694941"/>
    </source>
</evidence>
<reference evidence="14 15" key="1">
    <citation type="submission" date="2025-05" db="UniProtKB">
        <authorList>
            <consortium name="RefSeq"/>
        </authorList>
    </citation>
    <scope>IDENTIFICATION</scope>
    <source>
        <tissue evidence="14 15">Muscle</tissue>
    </source>
</reference>
<dbReference type="GeneID" id="106467079"/>
<evidence type="ECO:0000256" key="2">
    <source>
        <dbReference type="ARBA" id="ARBA00006899"/>
    </source>
</evidence>
<keyword evidence="8" id="KW-0804">Transcription</keyword>
<evidence type="ECO:0000313" key="15">
    <source>
        <dbReference type="RefSeq" id="XP_022250911.1"/>
    </source>
</evidence>
<evidence type="ECO:0000256" key="8">
    <source>
        <dbReference type="ARBA" id="ARBA00023163"/>
    </source>
</evidence>
<gene>
    <name evidence="14 15" type="primary">LOC106467079</name>
</gene>
<comment type="similarity">
    <text evidence="2">Belongs to the RRN7/TAF1B family.</text>
</comment>
<feature type="region of interest" description="Disordered" evidence="10">
    <location>
        <begin position="152"/>
        <end position="194"/>
    </location>
</feature>
<keyword evidence="3" id="KW-0479">Metal-binding</keyword>
<evidence type="ECO:0000256" key="3">
    <source>
        <dbReference type="ARBA" id="ARBA00022723"/>
    </source>
</evidence>
<keyword evidence="13" id="KW-1185">Reference proteome</keyword>
<evidence type="ECO:0000256" key="9">
    <source>
        <dbReference type="ARBA" id="ARBA00023242"/>
    </source>
</evidence>
<dbReference type="InterPro" id="IPR033599">
    <property type="entry name" value="TAF1B/Rrn7"/>
</dbReference>
<dbReference type="InterPro" id="IPR048538">
    <property type="entry name" value="Rrn7_cyclin_C"/>
</dbReference>
<comment type="subcellular location">
    <subcellularLocation>
        <location evidence="1">Nucleus</location>
        <location evidence="1">Nucleolus</location>
    </subcellularLocation>
</comment>
<sequence length="787" mass="90809">MPVCEICGAEEFDLHDGLYFCMTCNTQTTQILEEEGEEEPNSQILGLAIKEKRCERTVEEDWGDQWFTLEAYNIIICKQVHALINLGASPKLKDVVFNLWARYIQKCEFAFNKEELNEDTPKIPVYPNHRDLLVLQDEKKIPQTCLFPKVVRQKKPKKRRKKMLKKTENSKKKSKKENLANEDSNMKKNSHGIDGVLEGLTSDQTFIELESRPSSTNKRSLPMNVFSARAQFMIKKHGRRTLWSSSNLRTRSTKVEVMTLIKTVSFCWLGLLLLKDQVLLSDFLRWSREGKIPLYDAYHYLPARMKLQWFDWNSLDLNVLPSIDHIYGITSKLAFFLELYKLPPYPIMPLVSRFVMDLNLPAELVDIVQKLAEKTGETYIQWEYQTRSARGRISLIYSPEGRAISLILVALKLLFGLDGKTEKKLSKYGEKMTAALPKNSGINLFLWNVWEEHVKMVLEYLEIKNMTSLNLNPKTPLDLDLFSSFSEEILQKRHTKENCSRKNKRKLSSYKVHGVIKNILHKLTVPMRNTPLCPSTSFPLSKTLLHYVTHTLRNASSSSQVSSLSKLFYRFSSSTLLYLTNTARFQDIVSSKITTCTTRTASSESTEFQQASDRVCVTTETIPNSFYRTLGKDSLRTYKKSNGRTSLGEVLLDHDEFACSQSSVHDPYDFHYDFEQENILNGENVLNNMKTDLPLIANETLLASIDNWSKKISRIKPHKSYWIKHFHKVGKQDAEKLPSVFCWLLNLCGFVTEMSNSEVYKQVIIVEKLLGLHNRTSDKMSKIRNLS</sequence>
<evidence type="ECO:0000256" key="10">
    <source>
        <dbReference type="SAM" id="MobiDB-lite"/>
    </source>
</evidence>
<evidence type="ECO:0000256" key="7">
    <source>
        <dbReference type="ARBA" id="ARBA00023125"/>
    </source>
</evidence>
<evidence type="ECO:0000259" key="12">
    <source>
        <dbReference type="Pfam" id="PF20645"/>
    </source>
</evidence>
<dbReference type="Pfam" id="PF20644">
    <property type="entry name" value="Rrn7_cyclin_N"/>
    <property type="match status" value="1"/>
</dbReference>
<dbReference type="RefSeq" id="XP_022250911.1">
    <property type="nucleotide sequence ID" value="XM_022395203.1"/>
</dbReference>
<feature type="domain" description="Rrn7/TAF1B C-terminal cyclin" evidence="12">
    <location>
        <begin position="320"/>
        <end position="465"/>
    </location>
</feature>
<evidence type="ECO:0000256" key="6">
    <source>
        <dbReference type="ARBA" id="ARBA00023015"/>
    </source>
</evidence>
<protein>
    <submittedName>
        <fullName evidence="14 15">TATA box-binding protein-associated factor RNA polymerase I subunit B-like</fullName>
    </submittedName>
</protein>
<keyword evidence="7" id="KW-0238">DNA-binding</keyword>
<dbReference type="InterPro" id="IPR048540">
    <property type="entry name" value="Rrn7_cyclin_N"/>
</dbReference>
<name>A0ABM1T4V5_LIMPO</name>
<keyword evidence="4" id="KW-0863">Zinc-finger</keyword>
<dbReference type="Proteomes" id="UP000694941">
    <property type="component" value="Unplaced"/>
</dbReference>
<feature type="domain" description="Rrn7/TAF1B N-terminal cyclin" evidence="11">
    <location>
        <begin position="75"/>
        <end position="302"/>
    </location>
</feature>
<accession>A0ABM1T4V5</accession>
<evidence type="ECO:0000256" key="1">
    <source>
        <dbReference type="ARBA" id="ARBA00004604"/>
    </source>
</evidence>
<feature type="compositionally biased region" description="Basic residues" evidence="10">
    <location>
        <begin position="152"/>
        <end position="164"/>
    </location>
</feature>
<feature type="compositionally biased region" description="Basic and acidic residues" evidence="10">
    <location>
        <begin position="165"/>
        <end position="179"/>
    </location>
</feature>
<evidence type="ECO:0000313" key="14">
    <source>
        <dbReference type="RefSeq" id="XP_022250910.1"/>
    </source>
</evidence>
<keyword evidence="6" id="KW-0805">Transcription regulation</keyword>
<proteinExistence type="inferred from homology"/>
<dbReference type="Pfam" id="PF20645">
    <property type="entry name" value="Rrn7_cyclin_C"/>
    <property type="match status" value="1"/>
</dbReference>
<dbReference type="RefSeq" id="XP_022250910.1">
    <property type="nucleotide sequence ID" value="XM_022395202.1"/>
</dbReference>
<evidence type="ECO:0000259" key="11">
    <source>
        <dbReference type="Pfam" id="PF20644"/>
    </source>
</evidence>
<keyword evidence="9" id="KW-0539">Nucleus</keyword>
<dbReference type="PANTHER" id="PTHR31576">
    <property type="entry name" value="TATA BOX-BINDING PROTEIN-ASSOCIATED FACTOR RNA POLYMERASE I SUBUNIT B"/>
    <property type="match status" value="1"/>
</dbReference>
<keyword evidence="5" id="KW-0862">Zinc</keyword>
<dbReference type="PANTHER" id="PTHR31576:SF2">
    <property type="entry name" value="TATA BOX-BINDING PROTEIN-ASSOCIATED FACTOR RNA POLYMERASE I SUBUNIT B"/>
    <property type="match status" value="1"/>
</dbReference>
<evidence type="ECO:0000256" key="5">
    <source>
        <dbReference type="ARBA" id="ARBA00022833"/>
    </source>
</evidence>
<organism evidence="13 15">
    <name type="scientific">Limulus polyphemus</name>
    <name type="common">Atlantic horseshoe crab</name>
    <dbReference type="NCBI Taxonomy" id="6850"/>
    <lineage>
        <taxon>Eukaryota</taxon>
        <taxon>Metazoa</taxon>
        <taxon>Ecdysozoa</taxon>
        <taxon>Arthropoda</taxon>
        <taxon>Chelicerata</taxon>
        <taxon>Merostomata</taxon>
        <taxon>Xiphosura</taxon>
        <taxon>Limulidae</taxon>
        <taxon>Limulus</taxon>
    </lineage>
</organism>
<evidence type="ECO:0000256" key="4">
    <source>
        <dbReference type="ARBA" id="ARBA00022771"/>
    </source>
</evidence>